<dbReference type="EMBL" id="BSRZ01000002">
    <property type="protein sequence ID" value="GLW63386.1"/>
    <property type="molecule type" value="Genomic_DNA"/>
</dbReference>
<reference evidence="3" key="1">
    <citation type="submission" date="2023-02" db="EMBL/GenBank/DDBJ databases">
        <title>Actinomadura rubrobrunea NBRC 14622.</title>
        <authorList>
            <person name="Ichikawa N."/>
            <person name="Sato H."/>
            <person name="Tonouchi N."/>
        </authorList>
    </citation>
    <scope>NUCLEOTIDE SEQUENCE</scope>
    <source>
        <strain evidence="3">NBRC 14622</strain>
    </source>
</reference>
<sequence>MAPPGGAPSTTVTGVSEEGGAQRRWRVPPAHAAVKAAAAAVLAAMAAVSAEDRQFLLLAGIAAVGLAALALRDVLAPVRVAADADGVTVVRGYAGRRRLAWSDVTAVRVDERRRLLTHTRLLEIETADDLFLFSFFDLGADVRDVAAELERLRGRTASRNDG</sequence>
<evidence type="ECO:0000256" key="1">
    <source>
        <dbReference type="SAM" id="MobiDB-lite"/>
    </source>
</evidence>
<proteinExistence type="predicted"/>
<name>A0A9W6PUD4_9ACTN</name>
<feature type="region of interest" description="Disordered" evidence="1">
    <location>
        <begin position="1"/>
        <end position="22"/>
    </location>
</feature>
<evidence type="ECO:0000259" key="2">
    <source>
        <dbReference type="Pfam" id="PF10756"/>
    </source>
</evidence>
<dbReference type="Pfam" id="PF10756">
    <property type="entry name" value="bPH_6"/>
    <property type="match status" value="1"/>
</dbReference>
<organism evidence="3 4">
    <name type="scientific">Actinomadura rubrobrunea</name>
    <dbReference type="NCBI Taxonomy" id="115335"/>
    <lineage>
        <taxon>Bacteria</taxon>
        <taxon>Bacillati</taxon>
        <taxon>Actinomycetota</taxon>
        <taxon>Actinomycetes</taxon>
        <taxon>Streptosporangiales</taxon>
        <taxon>Thermomonosporaceae</taxon>
        <taxon>Actinomadura</taxon>
    </lineage>
</organism>
<keyword evidence="4" id="KW-1185">Reference proteome</keyword>
<evidence type="ECO:0000313" key="4">
    <source>
        <dbReference type="Proteomes" id="UP001165124"/>
    </source>
</evidence>
<feature type="domain" description="Low molecular weight protein antigen 6 PH" evidence="2">
    <location>
        <begin position="78"/>
        <end position="154"/>
    </location>
</feature>
<protein>
    <recommendedName>
        <fullName evidence="2">Low molecular weight protein antigen 6 PH domain-containing protein</fullName>
    </recommendedName>
</protein>
<accession>A0A9W6PUD4</accession>
<evidence type="ECO:0000313" key="3">
    <source>
        <dbReference type="EMBL" id="GLW63386.1"/>
    </source>
</evidence>
<gene>
    <name evidence="3" type="ORF">Arub01_16300</name>
</gene>
<dbReference type="AlphaFoldDB" id="A0A9W6PUD4"/>
<dbReference type="Proteomes" id="UP001165124">
    <property type="component" value="Unassembled WGS sequence"/>
</dbReference>
<dbReference type="InterPro" id="IPR019692">
    <property type="entry name" value="CFP-6_PH"/>
</dbReference>
<comment type="caution">
    <text evidence="3">The sequence shown here is derived from an EMBL/GenBank/DDBJ whole genome shotgun (WGS) entry which is preliminary data.</text>
</comment>